<evidence type="ECO:0000256" key="7">
    <source>
        <dbReference type="ARBA" id="ARBA00022490"/>
    </source>
</evidence>
<keyword evidence="11 16" id="KW-0067">ATP-binding</keyword>
<keyword evidence="9 16" id="KW-0547">Nucleotide-binding</keyword>
<keyword evidence="13 16" id="KW-0173">Coenzyme A biosynthesis</keyword>
<comment type="caution">
    <text evidence="16">Lacks conserved residue(s) required for the propagation of feature annotation.</text>
</comment>
<dbReference type="InterPro" id="IPR004619">
    <property type="entry name" value="Type_III_PanK"/>
</dbReference>
<organism evidence="17 18">
    <name type="scientific">Coleofasciculus chthonoplastes PCC 7420</name>
    <dbReference type="NCBI Taxonomy" id="118168"/>
    <lineage>
        <taxon>Bacteria</taxon>
        <taxon>Bacillati</taxon>
        <taxon>Cyanobacteriota</taxon>
        <taxon>Cyanophyceae</taxon>
        <taxon>Coleofasciculales</taxon>
        <taxon>Coleofasciculaceae</taxon>
        <taxon>Coleofasciculus</taxon>
    </lineage>
</organism>
<dbReference type="InterPro" id="IPR043129">
    <property type="entry name" value="ATPase_NBD"/>
</dbReference>
<evidence type="ECO:0000256" key="5">
    <source>
        <dbReference type="ARBA" id="ARBA00011738"/>
    </source>
</evidence>
<feature type="binding site" evidence="16">
    <location>
        <position position="179"/>
    </location>
    <ligand>
        <name>substrate</name>
    </ligand>
</feature>
<dbReference type="GO" id="GO:0015937">
    <property type="term" value="P:coenzyme A biosynthetic process"/>
    <property type="evidence" value="ECO:0007669"/>
    <property type="project" value="UniProtKB-UniRule"/>
</dbReference>
<evidence type="ECO:0000256" key="11">
    <source>
        <dbReference type="ARBA" id="ARBA00022840"/>
    </source>
</evidence>
<name>B4VPP0_9CYAN</name>
<evidence type="ECO:0000313" key="17">
    <source>
        <dbReference type="EMBL" id="EDX76058.1"/>
    </source>
</evidence>
<keyword evidence="18" id="KW-1185">Reference proteome</keyword>
<dbReference type="AlphaFoldDB" id="B4VPP0"/>
<evidence type="ECO:0000256" key="9">
    <source>
        <dbReference type="ARBA" id="ARBA00022741"/>
    </source>
</evidence>
<evidence type="ECO:0000256" key="14">
    <source>
        <dbReference type="ARBA" id="ARBA00038036"/>
    </source>
</evidence>
<comment type="function">
    <text evidence="16">Catalyzes the phosphorylation of pantothenate (Pan), the first step in CoA biosynthesis.</text>
</comment>
<dbReference type="PANTHER" id="PTHR34265">
    <property type="entry name" value="TYPE III PANTOTHENATE KINASE"/>
    <property type="match status" value="1"/>
</dbReference>
<dbReference type="Gene3D" id="3.30.420.40">
    <property type="match status" value="1"/>
</dbReference>
<dbReference type="eggNOG" id="COG1521">
    <property type="taxonomic scope" value="Bacteria"/>
</dbReference>
<dbReference type="Proteomes" id="UP000003835">
    <property type="component" value="Unassembled WGS sequence"/>
</dbReference>
<evidence type="ECO:0000256" key="12">
    <source>
        <dbReference type="ARBA" id="ARBA00022958"/>
    </source>
</evidence>
<evidence type="ECO:0000256" key="8">
    <source>
        <dbReference type="ARBA" id="ARBA00022679"/>
    </source>
</evidence>
<comment type="cofactor">
    <cofactor evidence="16">
        <name>NH4(+)</name>
        <dbReference type="ChEBI" id="CHEBI:28938"/>
    </cofactor>
    <cofactor evidence="16">
        <name>K(+)</name>
        <dbReference type="ChEBI" id="CHEBI:29103"/>
    </cofactor>
    <text evidence="16">A monovalent cation. Ammonium or potassium.</text>
</comment>
<feature type="active site" description="Proton acceptor" evidence="16">
    <location>
        <position position="103"/>
    </location>
</feature>
<dbReference type="Pfam" id="PF03309">
    <property type="entry name" value="Pan_kinase"/>
    <property type="match status" value="1"/>
</dbReference>
<dbReference type="NCBIfam" id="TIGR00671">
    <property type="entry name" value="baf"/>
    <property type="match status" value="1"/>
</dbReference>
<accession>B4VPP0</accession>
<evidence type="ECO:0000256" key="10">
    <source>
        <dbReference type="ARBA" id="ARBA00022777"/>
    </source>
</evidence>
<dbReference type="STRING" id="118168.MC7420_5492"/>
<dbReference type="CDD" id="cd24015">
    <property type="entry name" value="ASKHA_NBD_PanK-III"/>
    <property type="match status" value="1"/>
</dbReference>
<evidence type="ECO:0000256" key="13">
    <source>
        <dbReference type="ARBA" id="ARBA00022993"/>
    </source>
</evidence>
<evidence type="ECO:0000256" key="16">
    <source>
        <dbReference type="HAMAP-Rule" id="MF_01274"/>
    </source>
</evidence>
<comment type="catalytic activity">
    <reaction evidence="1 16">
        <text>(R)-pantothenate + ATP = (R)-4'-phosphopantothenate + ADP + H(+)</text>
        <dbReference type="Rhea" id="RHEA:16373"/>
        <dbReference type="ChEBI" id="CHEBI:10986"/>
        <dbReference type="ChEBI" id="CHEBI:15378"/>
        <dbReference type="ChEBI" id="CHEBI:29032"/>
        <dbReference type="ChEBI" id="CHEBI:30616"/>
        <dbReference type="ChEBI" id="CHEBI:456216"/>
        <dbReference type="EC" id="2.7.1.33"/>
    </reaction>
</comment>
<evidence type="ECO:0000256" key="6">
    <source>
        <dbReference type="ARBA" id="ARBA00012102"/>
    </source>
</evidence>
<protein>
    <recommendedName>
        <fullName evidence="15 16">Type III pantothenate kinase</fullName>
        <ecNumber evidence="6 16">2.7.1.33</ecNumber>
    </recommendedName>
    <alternativeName>
        <fullName evidence="16">PanK-III</fullName>
    </alternativeName>
    <alternativeName>
        <fullName evidence="16">Pantothenic acid kinase</fullName>
    </alternativeName>
</protein>
<evidence type="ECO:0000256" key="3">
    <source>
        <dbReference type="ARBA" id="ARBA00004496"/>
    </source>
</evidence>
<evidence type="ECO:0000256" key="1">
    <source>
        <dbReference type="ARBA" id="ARBA00001206"/>
    </source>
</evidence>
<proteinExistence type="inferred from homology"/>
<dbReference type="GO" id="GO:0004594">
    <property type="term" value="F:pantothenate kinase activity"/>
    <property type="evidence" value="ECO:0007669"/>
    <property type="project" value="UniProtKB-UniRule"/>
</dbReference>
<feature type="binding site" evidence="16">
    <location>
        <begin position="101"/>
        <end position="104"/>
    </location>
    <ligand>
        <name>substrate</name>
    </ligand>
</feature>
<keyword evidence="16" id="KW-0479">Metal-binding</keyword>
<evidence type="ECO:0000313" key="18">
    <source>
        <dbReference type="Proteomes" id="UP000003835"/>
    </source>
</evidence>
<feature type="binding site" evidence="16">
    <location>
        <position position="126"/>
    </location>
    <ligand>
        <name>ATP</name>
        <dbReference type="ChEBI" id="CHEBI:30616"/>
    </ligand>
</feature>
<gene>
    <name evidence="16" type="primary">coaX</name>
    <name evidence="17" type="ORF">MC7420_5492</name>
</gene>
<comment type="cofactor">
    <cofactor evidence="2">
        <name>K(+)</name>
        <dbReference type="ChEBI" id="CHEBI:29103"/>
    </cofactor>
</comment>
<dbReference type="HAMAP" id="MF_01274">
    <property type="entry name" value="Pantothen_kinase_3"/>
    <property type="match status" value="1"/>
</dbReference>
<dbReference type="HOGENOM" id="CLU_066627_2_1_3"/>
<keyword evidence="12 16" id="KW-0630">Potassium</keyword>
<dbReference type="UniPathway" id="UPA00241">
    <property type="reaction ID" value="UER00352"/>
</dbReference>
<evidence type="ECO:0000256" key="2">
    <source>
        <dbReference type="ARBA" id="ARBA00001958"/>
    </source>
</evidence>
<reference evidence="17 18" key="1">
    <citation type="submission" date="2008-07" db="EMBL/GenBank/DDBJ databases">
        <authorList>
            <person name="Tandeau de Marsac N."/>
            <person name="Ferriera S."/>
            <person name="Johnson J."/>
            <person name="Kravitz S."/>
            <person name="Beeson K."/>
            <person name="Sutton G."/>
            <person name="Rogers Y.-H."/>
            <person name="Friedman R."/>
            <person name="Frazier M."/>
            <person name="Venter J.C."/>
        </authorList>
    </citation>
    <scope>NUCLEOTIDE SEQUENCE [LARGE SCALE GENOMIC DNA]</scope>
    <source>
        <strain evidence="17 18">PCC 7420</strain>
    </source>
</reference>
<dbReference type="EMBL" id="DS989847">
    <property type="protein sequence ID" value="EDX76058.1"/>
    <property type="molecule type" value="Genomic_DNA"/>
</dbReference>
<feature type="binding site" evidence="16">
    <location>
        <position position="123"/>
    </location>
    <ligand>
        <name>K(+)</name>
        <dbReference type="ChEBI" id="CHEBI:29103"/>
    </ligand>
</feature>
<keyword evidence="8 16" id="KW-0808">Transferase</keyword>
<keyword evidence="10 16" id="KW-0418">Kinase</keyword>
<dbReference type="GO" id="GO:0005524">
    <property type="term" value="F:ATP binding"/>
    <property type="evidence" value="ECO:0007669"/>
    <property type="project" value="UniProtKB-UniRule"/>
</dbReference>
<dbReference type="SUPFAM" id="SSF53067">
    <property type="entry name" value="Actin-like ATPase domain"/>
    <property type="match status" value="1"/>
</dbReference>
<dbReference type="GO" id="GO:0005737">
    <property type="term" value="C:cytoplasm"/>
    <property type="evidence" value="ECO:0007669"/>
    <property type="project" value="UniProtKB-SubCell"/>
</dbReference>
<dbReference type="EC" id="2.7.1.33" evidence="6 16"/>
<comment type="similarity">
    <text evidence="14 16">Belongs to the type III pantothenate kinase family.</text>
</comment>
<dbReference type="GO" id="GO:0046872">
    <property type="term" value="F:metal ion binding"/>
    <property type="evidence" value="ECO:0007669"/>
    <property type="project" value="UniProtKB-KW"/>
</dbReference>
<dbReference type="PANTHER" id="PTHR34265:SF1">
    <property type="entry name" value="TYPE III PANTOTHENATE KINASE"/>
    <property type="match status" value="1"/>
</dbReference>
<comment type="pathway">
    <text evidence="4 16">Cofactor biosynthesis; coenzyme A biosynthesis; CoA from (R)-pantothenate: step 1/5.</text>
</comment>
<sequence length="258" mass="28582">MIGNSRLHWAWFAGDTLQDAWDTQHFPAAEVESIIQHWTSGLLPTTIFGEPFLSGYSSNPYLPLYIASVIPEQTPLWQTYPVAHVITLEDVPLLGVYPTLGIDRALAVLGAGETYNYPVLVIDAGTALTFTGVDDHRHLVGGAILPGLKLQLESLAHNTAALPSISLKRQLPNRWAIDTLTAIESGVIYTLLAGIREFIADWLQRFPNSPIALTGGDADLLLYYLHSRYPKFYPYLVTDRHLIFWGIKFVAITKNLAG</sequence>
<comment type="subcellular location">
    <subcellularLocation>
        <location evidence="3 16">Cytoplasm</location>
    </subcellularLocation>
</comment>
<evidence type="ECO:0000256" key="15">
    <source>
        <dbReference type="ARBA" id="ARBA00040883"/>
    </source>
</evidence>
<comment type="subunit">
    <text evidence="5 16">Homodimer.</text>
</comment>
<keyword evidence="7 16" id="KW-0963">Cytoplasm</keyword>
<feature type="binding site" evidence="16">
    <location>
        <position position="97"/>
    </location>
    <ligand>
        <name>substrate</name>
    </ligand>
</feature>
<dbReference type="NCBIfam" id="NF009871">
    <property type="entry name" value="PRK13331.1"/>
    <property type="match status" value="1"/>
</dbReference>
<evidence type="ECO:0000256" key="4">
    <source>
        <dbReference type="ARBA" id="ARBA00005225"/>
    </source>
</evidence>